<comment type="caution">
    <text evidence="1">The sequence shown here is derived from an EMBL/GenBank/DDBJ whole genome shotgun (WGS) entry which is preliminary data.</text>
</comment>
<organism evidence="1">
    <name type="scientific">marine sediment metagenome</name>
    <dbReference type="NCBI Taxonomy" id="412755"/>
    <lineage>
        <taxon>unclassified sequences</taxon>
        <taxon>metagenomes</taxon>
        <taxon>ecological metagenomes</taxon>
    </lineage>
</organism>
<protein>
    <submittedName>
        <fullName evidence="1">Uncharacterized protein</fullName>
    </submittedName>
</protein>
<reference evidence="1" key="1">
    <citation type="journal article" date="2015" name="Nature">
        <title>Complex archaea that bridge the gap between prokaryotes and eukaryotes.</title>
        <authorList>
            <person name="Spang A."/>
            <person name="Saw J.H."/>
            <person name="Jorgensen S.L."/>
            <person name="Zaremba-Niedzwiedzka K."/>
            <person name="Martijn J."/>
            <person name="Lind A.E."/>
            <person name="van Eijk R."/>
            <person name="Schleper C."/>
            <person name="Guy L."/>
            <person name="Ettema T.J."/>
        </authorList>
    </citation>
    <scope>NUCLEOTIDE SEQUENCE</scope>
</reference>
<evidence type="ECO:0000313" key="1">
    <source>
        <dbReference type="EMBL" id="KKN52038.1"/>
    </source>
</evidence>
<dbReference type="AlphaFoldDB" id="A0A0F9UEK0"/>
<accession>A0A0F9UEK0</accession>
<proteinExistence type="predicted"/>
<name>A0A0F9UEK0_9ZZZZ</name>
<dbReference type="EMBL" id="LAZR01001038">
    <property type="protein sequence ID" value="KKN52038.1"/>
    <property type="molecule type" value="Genomic_DNA"/>
</dbReference>
<sequence>MLLIELEVQSPVKTPHTYYARILIVQAWERYLISYVGIQSVDGNEDAEYTFIFYGKAGGSVVVRYYLPDSIVKEFGLNNLKEIIPYWSSYRFIPEEEKYSLATVALSSGGE</sequence>
<gene>
    <name evidence="1" type="ORF">LCGC14_0616900</name>
</gene>